<evidence type="ECO:0000256" key="1">
    <source>
        <dbReference type="ARBA" id="ARBA00001561"/>
    </source>
</evidence>
<dbReference type="InterPro" id="IPR002502">
    <property type="entry name" value="Amidase_domain"/>
</dbReference>
<organism evidence="6 7">
    <name type="scientific">Pseudooceanicola marinus</name>
    <dbReference type="NCBI Taxonomy" id="396013"/>
    <lineage>
        <taxon>Bacteria</taxon>
        <taxon>Pseudomonadati</taxon>
        <taxon>Pseudomonadota</taxon>
        <taxon>Alphaproteobacteria</taxon>
        <taxon>Rhodobacterales</taxon>
        <taxon>Paracoccaceae</taxon>
        <taxon>Pseudooceanicola</taxon>
    </lineage>
</organism>
<comment type="catalytic activity">
    <reaction evidence="1">
        <text>Hydrolyzes the link between N-acetylmuramoyl residues and L-amino acid residues in certain cell-wall glycopeptides.</text>
        <dbReference type="EC" id="3.5.1.28"/>
    </reaction>
</comment>
<proteinExistence type="predicted"/>
<dbReference type="Proteomes" id="UP000193963">
    <property type="component" value="Unassembled WGS sequence"/>
</dbReference>
<dbReference type="InterPro" id="IPR051206">
    <property type="entry name" value="NAMLAA_amidase_2"/>
</dbReference>
<evidence type="ECO:0000259" key="5">
    <source>
        <dbReference type="SMART" id="SM00644"/>
    </source>
</evidence>
<dbReference type="AlphaFoldDB" id="A0A1X6Z657"/>
<protein>
    <recommendedName>
        <fullName evidence="2">N-acetylmuramoyl-L-alanine amidase</fullName>
        <ecNumber evidence="2">3.5.1.28</ecNumber>
    </recommendedName>
</protein>
<dbReference type="GO" id="GO:0009254">
    <property type="term" value="P:peptidoglycan turnover"/>
    <property type="evidence" value="ECO:0007669"/>
    <property type="project" value="TreeGrafter"/>
</dbReference>
<feature type="domain" description="N-acetylmuramoyl-L-alanine amidase" evidence="5">
    <location>
        <begin position="13"/>
        <end position="149"/>
    </location>
</feature>
<sequence>MSHWQEGAEPYASPNQNDRRDGLRPYLVVLHHTAMETAEAALERLADPRAEPTPVSVHYVISEDGRLWQMVPEDRRAWHAGLGSWGGLDDVNSRSIGIELANPAPNPFAERQMARLEWLLPQILHRWSIPPEGVIGHSDMAPTRKADPGPKFDWRRLALQGLSIWPDPAAGDDAPLAESLPRIGYPMEDPAAAFAAFRMRFRPWARGPEDAADRRAAANLARRFPARRGPAASC</sequence>
<dbReference type="GO" id="GO:0071555">
    <property type="term" value="P:cell wall organization"/>
    <property type="evidence" value="ECO:0007669"/>
    <property type="project" value="UniProtKB-KW"/>
</dbReference>
<evidence type="ECO:0000256" key="3">
    <source>
        <dbReference type="ARBA" id="ARBA00022801"/>
    </source>
</evidence>
<dbReference type="CDD" id="cd06583">
    <property type="entry name" value="PGRP"/>
    <property type="match status" value="1"/>
</dbReference>
<evidence type="ECO:0000256" key="4">
    <source>
        <dbReference type="ARBA" id="ARBA00023316"/>
    </source>
</evidence>
<dbReference type="PANTHER" id="PTHR30417:SF1">
    <property type="entry name" value="N-ACETYLMURAMOYL-L-ALANINE AMIDASE AMID"/>
    <property type="match status" value="1"/>
</dbReference>
<dbReference type="EMBL" id="FWFN01000003">
    <property type="protein sequence ID" value="SLN41898.1"/>
    <property type="molecule type" value="Genomic_DNA"/>
</dbReference>
<gene>
    <name evidence="6" type="primary">amiD</name>
    <name evidence="6" type="ORF">PSM7751_01961</name>
</gene>
<evidence type="ECO:0000256" key="2">
    <source>
        <dbReference type="ARBA" id="ARBA00011901"/>
    </source>
</evidence>
<keyword evidence="3 6" id="KW-0378">Hydrolase</keyword>
<keyword evidence="4" id="KW-0961">Cell wall biogenesis/degradation</keyword>
<reference evidence="6 7" key="1">
    <citation type="submission" date="2017-03" db="EMBL/GenBank/DDBJ databases">
        <authorList>
            <person name="Afonso C.L."/>
            <person name="Miller P.J."/>
            <person name="Scott M.A."/>
            <person name="Spackman E."/>
            <person name="Goraichik I."/>
            <person name="Dimitrov K.M."/>
            <person name="Suarez D.L."/>
            <person name="Swayne D.E."/>
        </authorList>
    </citation>
    <scope>NUCLEOTIDE SEQUENCE [LARGE SCALE GENOMIC DNA]</scope>
    <source>
        <strain evidence="6 7">CECT 7751</strain>
    </source>
</reference>
<dbReference type="PANTHER" id="PTHR30417">
    <property type="entry name" value="N-ACETYLMURAMOYL-L-ALANINE AMIDASE AMID"/>
    <property type="match status" value="1"/>
</dbReference>
<dbReference type="InterPro" id="IPR036505">
    <property type="entry name" value="Amidase/PGRP_sf"/>
</dbReference>
<dbReference type="SUPFAM" id="SSF55846">
    <property type="entry name" value="N-acetylmuramoyl-L-alanine amidase-like"/>
    <property type="match status" value="1"/>
</dbReference>
<dbReference type="GO" id="GO:0008745">
    <property type="term" value="F:N-acetylmuramoyl-L-alanine amidase activity"/>
    <property type="evidence" value="ECO:0007669"/>
    <property type="project" value="UniProtKB-EC"/>
</dbReference>
<accession>A0A1X6Z657</accession>
<dbReference type="GO" id="GO:0019867">
    <property type="term" value="C:outer membrane"/>
    <property type="evidence" value="ECO:0007669"/>
    <property type="project" value="TreeGrafter"/>
</dbReference>
<dbReference type="EC" id="3.5.1.28" evidence="2"/>
<evidence type="ECO:0000313" key="6">
    <source>
        <dbReference type="EMBL" id="SLN41898.1"/>
    </source>
</evidence>
<dbReference type="GO" id="GO:0009253">
    <property type="term" value="P:peptidoglycan catabolic process"/>
    <property type="evidence" value="ECO:0007669"/>
    <property type="project" value="InterPro"/>
</dbReference>
<dbReference type="SMART" id="SM00644">
    <property type="entry name" value="Ami_2"/>
    <property type="match status" value="1"/>
</dbReference>
<name>A0A1X6Z657_9RHOB</name>
<dbReference type="OrthoDB" id="9794842at2"/>
<dbReference type="RefSeq" id="WP_100148434.1">
    <property type="nucleotide sequence ID" value="NZ_FWFN01000003.1"/>
</dbReference>
<keyword evidence="7" id="KW-1185">Reference proteome</keyword>
<dbReference type="Pfam" id="PF01510">
    <property type="entry name" value="Amidase_2"/>
    <property type="match status" value="1"/>
</dbReference>
<evidence type="ECO:0000313" key="7">
    <source>
        <dbReference type="Proteomes" id="UP000193963"/>
    </source>
</evidence>
<dbReference type="Gene3D" id="3.40.80.10">
    <property type="entry name" value="Peptidoglycan recognition protein-like"/>
    <property type="match status" value="1"/>
</dbReference>